<dbReference type="Proteomes" id="UP000076848">
    <property type="component" value="Unassembled WGS sequence"/>
</dbReference>
<feature type="transmembrane region" description="Helical" evidence="1">
    <location>
        <begin position="20"/>
        <end position="41"/>
    </location>
</feature>
<dbReference type="EMBL" id="FKIF01000009">
    <property type="protein sequence ID" value="SAI73635.1"/>
    <property type="molecule type" value="Genomic_DNA"/>
</dbReference>
<gene>
    <name evidence="2" type="ORF">SAMEA3906486_04754</name>
</gene>
<keyword evidence="1" id="KW-0812">Transmembrane</keyword>
<feature type="transmembrane region" description="Helical" evidence="1">
    <location>
        <begin position="96"/>
        <end position="115"/>
    </location>
</feature>
<protein>
    <submittedName>
        <fullName evidence="2">Uncharacterized protein</fullName>
    </submittedName>
</protein>
<keyword evidence="3" id="KW-1185">Reference proteome</keyword>
<dbReference type="AlphaFoldDB" id="A0A157STH2"/>
<dbReference type="STRING" id="288768.SAMEA3906486_04754"/>
<keyword evidence="1" id="KW-0472">Membrane</keyword>
<organism evidence="2 3">
    <name type="scientific">Bordetella ansorpii</name>
    <dbReference type="NCBI Taxonomy" id="288768"/>
    <lineage>
        <taxon>Bacteria</taxon>
        <taxon>Pseudomonadati</taxon>
        <taxon>Pseudomonadota</taxon>
        <taxon>Betaproteobacteria</taxon>
        <taxon>Burkholderiales</taxon>
        <taxon>Alcaligenaceae</taxon>
        <taxon>Bordetella</taxon>
    </lineage>
</organism>
<evidence type="ECO:0000313" key="3">
    <source>
        <dbReference type="Proteomes" id="UP000076848"/>
    </source>
</evidence>
<evidence type="ECO:0000256" key="1">
    <source>
        <dbReference type="SAM" id="Phobius"/>
    </source>
</evidence>
<evidence type="ECO:0000313" key="2">
    <source>
        <dbReference type="EMBL" id="SAI73635.1"/>
    </source>
</evidence>
<keyword evidence="1" id="KW-1133">Transmembrane helix</keyword>
<proteinExistence type="predicted"/>
<name>A0A157STH2_9BORD</name>
<sequence>MMREAGSSGSPSCRLTARMISLAFNIALMGHVLVEGVMAYLRGRHGVADGLSLRLYAERIAARSAPAQAPGHDLLAHVADPAQAAHAALVSGFGWVMAYGAVSAFLLAGASYLVFSPARRARAAGKVCPGDIGLSAPRRPSAAARTSA</sequence>
<reference evidence="2 3" key="1">
    <citation type="submission" date="2016-04" db="EMBL/GenBank/DDBJ databases">
        <authorList>
            <consortium name="Pathogen Informatics"/>
        </authorList>
    </citation>
    <scope>NUCLEOTIDE SEQUENCE [LARGE SCALE GENOMIC DNA]</scope>
    <source>
        <strain evidence="2 3">H050680373</strain>
    </source>
</reference>
<accession>A0A157STH2</accession>